<evidence type="ECO:0000313" key="2">
    <source>
        <dbReference type="EMBL" id="CAI4018922.1"/>
    </source>
</evidence>
<reference evidence="2" key="1">
    <citation type="submission" date="2022-10" db="EMBL/GenBank/DDBJ databases">
        <authorList>
            <person name="Chen Y."/>
            <person name="Dougan E. K."/>
            <person name="Chan C."/>
            <person name="Rhodes N."/>
            <person name="Thang M."/>
        </authorList>
    </citation>
    <scope>NUCLEOTIDE SEQUENCE</scope>
</reference>
<gene>
    <name evidence="2" type="ORF">C1SCF055_LOCUS43452</name>
</gene>
<organism evidence="2">
    <name type="scientific">Cladocopium goreaui</name>
    <dbReference type="NCBI Taxonomy" id="2562237"/>
    <lineage>
        <taxon>Eukaryota</taxon>
        <taxon>Sar</taxon>
        <taxon>Alveolata</taxon>
        <taxon>Dinophyceae</taxon>
        <taxon>Suessiales</taxon>
        <taxon>Symbiodiniaceae</taxon>
        <taxon>Cladocopium</taxon>
    </lineage>
</organism>
<dbReference type="EMBL" id="CAMXCT020006721">
    <property type="protein sequence ID" value="CAL1172297.1"/>
    <property type="molecule type" value="Genomic_DNA"/>
</dbReference>
<evidence type="ECO:0000313" key="3">
    <source>
        <dbReference type="EMBL" id="CAL1172297.1"/>
    </source>
</evidence>
<dbReference type="EMBL" id="CAMXCT010006721">
    <property type="protein sequence ID" value="CAI4018922.1"/>
    <property type="molecule type" value="Genomic_DNA"/>
</dbReference>
<dbReference type="AlphaFoldDB" id="A0A9P1M318"/>
<reference evidence="3" key="2">
    <citation type="submission" date="2024-04" db="EMBL/GenBank/DDBJ databases">
        <authorList>
            <person name="Chen Y."/>
            <person name="Shah S."/>
            <person name="Dougan E. K."/>
            <person name="Thang M."/>
            <person name="Chan C."/>
        </authorList>
    </citation>
    <scope>NUCLEOTIDE SEQUENCE [LARGE SCALE GENOMIC DNA]</scope>
</reference>
<proteinExistence type="predicted"/>
<dbReference type="Proteomes" id="UP001152797">
    <property type="component" value="Unassembled WGS sequence"/>
</dbReference>
<sequence>MGEDAGKLRETSGPTGRPVTSPAVVVNGQPPLRPNTSPACGGADSRVLHVPRNVAIRSRFLMQRTSCGPRRVPLPLELVPVVRRVEHDTAGEARTARSRCLHTTHFIGEKSLMVPVEMVSAQPLSKRPISSRIGSLPAAEKEATRLELPVLTPELRTDLKQKLDSLVSVCRTDFKAHPRSTRFFLRELWELCQLLKVPVSSRPYRRRLADGLYQFVTNIPNFLPADLAPSSAELAEDSFLTMTVMLALGSIPWEFRFNRVLYRLCNCSSAFGSHRCLLPTGGIRSSEFVAPSRPTPRGVRSMEGWGHLRVMAAIVILAGSAQVKLLQSASQGVETGVAPQTSAVANRGHEALIQCYECKLHRR</sequence>
<comment type="caution">
    <text evidence="2">The sequence shown here is derived from an EMBL/GenBank/DDBJ whole genome shotgun (WGS) entry which is preliminary data.</text>
</comment>
<evidence type="ECO:0000256" key="1">
    <source>
        <dbReference type="SAM" id="MobiDB-lite"/>
    </source>
</evidence>
<feature type="compositionally biased region" description="Basic and acidic residues" evidence="1">
    <location>
        <begin position="1"/>
        <end position="10"/>
    </location>
</feature>
<feature type="region of interest" description="Disordered" evidence="1">
    <location>
        <begin position="1"/>
        <end position="32"/>
    </location>
</feature>
<evidence type="ECO:0000313" key="4">
    <source>
        <dbReference type="Proteomes" id="UP001152797"/>
    </source>
</evidence>
<name>A0A9P1M318_9DINO</name>
<dbReference type="OrthoDB" id="431041at2759"/>
<dbReference type="EMBL" id="CAMXCT030006721">
    <property type="protein sequence ID" value="CAL4806234.1"/>
    <property type="molecule type" value="Genomic_DNA"/>
</dbReference>
<accession>A0A9P1M318</accession>
<protein>
    <submittedName>
        <fullName evidence="2">Uncharacterized protein</fullName>
    </submittedName>
</protein>
<keyword evidence="4" id="KW-1185">Reference proteome</keyword>